<keyword evidence="3" id="KW-0436">Ligase</keyword>
<dbReference type="PANTHER" id="PTHR11487:SF0">
    <property type="entry name" value="S-ACYL FATTY ACID SYNTHASE THIOESTERASE, MEDIUM CHAIN"/>
    <property type="match status" value="1"/>
</dbReference>
<sequence>MGAWLAYEASILLKGCSQRIITVISGQNPPNLVPHSKLHQAPDEQLIADINRQNPAARHIWEIPELRSLFLPIIRMDYRLLETYQPSGKKVRELAVIYGKDDHEICQEALPHWQQFSDYTHPDTPVDGGHFYLSAPNTQLPNLLHQLAESLTAEQDISC</sequence>
<gene>
    <name evidence="3" type="primary">mbtB_1</name>
    <name evidence="3" type="ORF">NCTC10717_01181</name>
</gene>
<protein>
    <submittedName>
        <fullName evidence="3">Phenyloxazoline synthase MbtB</fullName>
        <ecNumber evidence="3">6.3.2.-</ecNumber>
    </submittedName>
</protein>
<dbReference type="EC" id="6.3.2.-" evidence="3"/>
<comment type="similarity">
    <text evidence="1">Belongs to the thioesterase family.</text>
</comment>
<accession>A0A380MW37</accession>
<dbReference type="Proteomes" id="UP000254575">
    <property type="component" value="Unassembled WGS sequence"/>
</dbReference>
<dbReference type="GO" id="GO:0008610">
    <property type="term" value="P:lipid biosynthetic process"/>
    <property type="evidence" value="ECO:0007669"/>
    <property type="project" value="TreeGrafter"/>
</dbReference>
<dbReference type="InterPro" id="IPR001031">
    <property type="entry name" value="Thioesterase"/>
</dbReference>
<dbReference type="EMBL" id="UHIA01000004">
    <property type="protein sequence ID" value="SUO96800.1"/>
    <property type="molecule type" value="Genomic_DNA"/>
</dbReference>
<evidence type="ECO:0000259" key="2">
    <source>
        <dbReference type="Pfam" id="PF00975"/>
    </source>
</evidence>
<dbReference type="SUPFAM" id="SSF53474">
    <property type="entry name" value="alpha/beta-Hydrolases"/>
    <property type="match status" value="1"/>
</dbReference>
<dbReference type="InterPro" id="IPR012223">
    <property type="entry name" value="TEII"/>
</dbReference>
<feature type="domain" description="Thioesterase" evidence="2">
    <location>
        <begin position="1"/>
        <end position="147"/>
    </location>
</feature>
<dbReference type="InterPro" id="IPR029058">
    <property type="entry name" value="AB_hydrolase_fold"/>
</dbReference>
<dbReference type="Pfam" id="PF00975">
    <property type="entry name" value="Thioesterase"/>
    <property type="match status" value="1"/>
</dbReference>
<dbReference type="Gene3D" id="3.40.50.1820">
    <property type="entry name" value="alpha/beta hydrolase"/>
    <property type="match status" value="1"/>
</dbReference>
<keyword evidence="4" id="KW-1185">Reference proteome</keyword>
<name>A0A380MW37_9GAMM</name>
<organism evidence="3 4">
    <name type="scientific">Suttonella indologenes</name>
    <dbReference type="NCBI Taxonomy" id="13276"/>
    <lineage>
        <taxon>Bacteria</taxon>
        <taxon>Pseudomonadati</taxon>
        <taxon>Pseudomonadota</taxon>
        <taxon>Gammaproteobacteria</taxon>
        <taxon>Cardiobacteriales</taxon>
        <taxon>Cardiobacteriaceae</taxon>
        <taxon>Suttonella</taxon>
    </lineage>
</organism>
<evidence type="ECO:0000256" key="1">
    <source>
        <dbReference type="ARBA" id="ARBA00007169"/>
    </source>
</evidence>
<dbReference type="AlphaFoldDB" id="A0A380MW37"/>
<evidence type="ECO:0000313" key="3">
    <source>
        <dbReference type="EMBL" id="SUO96800.1"/>
    </source>
</evidence>
<proteinExistence type="inferred from homology"/>
<reference evidence="3 4" key="1">
    <citation type="submission" date="2018-06" db="EMBL/GenBank/DDBJ databases">
        <authorList>
            <consortium name="Pathogen Informatics"/>
            <person name="Doyle S."/>
        </authorList>
    </citation>
    <scope>NUCLEOTIDE SEQUENCE [LARGE SCALE GENOMIC DNA]</scope>
    <source>
        <strain evidence="3 4">NCTC10717</strain>
    </source>
</reference>
<evidence type="ECO:0000313" key="4">
    <source>
        <dbReference type="Proteomes" id="UP000254575"/>
    </source>
</evidence>
<dbReference type="PANTHER" id="PTHR11487">
    <property type="entry name" value="THIOESTERASE"/>
    <property type="match status" value="1"/>
</dbReference>
<dbReference type="GO" id="GO:0016874">
    <property type="term" value="F:ligase activity"/>
    <property type="evidence" value="ECO:0007669"/>
    <property type="project" value="UniProtKB-KW"/>
</dbReference>